<evidence type="ECO:0000256" key="2">
    <source>
        <dbReference type="ARBA" id="ARBA00022723"/>
    </source>
</evidence>
<keyword evidence="2" id="KW-0479">Metal-binding</keyword>
<dbReference type="Pfam" id="PF00172">
    <property type="entry name" value="Zn_clus"/>
    <property type="match status" value="1"/>
</dbReference>
<dbReference type="InterPro" id="IPR001138">
    <property type="entry name" value="Zn2Cys6_DnaBD"/>
</dbReference>
<keyword evidence="3" id="KW-0539">Nucleus</keyword>
<dbReference type="SUPFAM" id="SSF57701">
    <property type="entry name" value="Zn2/Cys6 DNA-binding domain"/>
    <property type="match status" value="1"/>
</dbReference>
<comment type="subcellular location">
    <subcellularLocation>
        <location evidence="1">Nucleus</location>
    </subcellularLocation>
</comment>
<protein>
    <submittedName>
        <fullName evidence="6">Transcription factor lepB</fullName>
    </submittedName>
</protein>
<proteinExistence type="predicted"/>
<evidence type="ECO:0000313" key="6">
    <source>
        <dbReference type="EMBL" id="KAK5988698.1"/>
    </source>
</evidence>
<name>A0ABR0S950_9HYPO</name>
<dbReference type="PROSITE" id="PS50048">
    <property type="entry name" value="ZN2_CY6_FUNGAL_2"/>
    <property type="match status" value="1"/>
</dbReference>
<feature type="domain" description="Zn(2)-C6 fungal-type" evidence="5">
    <location>
        <begin position="11"/>
        <end position="40"/>
    </location>
</feature>
<dbReference type="EMBL" id="JAVFKD010000015">
    <property type="protein sequence ID" value="KAK5988698.1"/>
    <property type="molecule type" value="Genomic_DNA"/>
</dbReference>
<comment type="caution">
    <text evidence="6">The sequence shown here is derived from an EMBL/GenBank/DDBJ whole genome shotgun (WGS) entry which is preliminary data.</text>
</comment>
<reference evidence="6 7" key="1">
    <citation type="submission" date="2024-01" db="EMBL/GenBank/DDBJ databases">
        <title>Complete genome of Cladobotryum mycophilum ATHUM6906.</title>
        <authorList>
            <person name="Christinaki A.C."/>
            <person name="Myridakis A.I."/>
            <person name="Kouvelis V.N."/>
        </authorList>
    </citation>
    <scope>NUCLEOTIDE SEQUENCE [LARGE SCALE GENOMIC DNA]</scope>
    <source>
        <strain evidence="6 7">ATHUM6906</strain>
    </source>
</reference>
<dbReference type="Pfam" id="PF04082">
    <property type="entry name" value="Fungal_trans"/>
    <property type="match status" value="1"/>
</dbReference>
<evidence type="ECO:0000256" key="4">
    <source>
        <dbReference type="SAM" id="MobiDB-lite"/>
    </source>
</evidence>
<dbReference type="SMART" id="SM00066">
    <property type="entry name" value="GAL4"/>
    <property type="match status" value="1"/>
</dbReference>
<evidence type="ECO:0000259" key="5">
    <source>
        <dbReference type="PROSITE" id="PS50048"/>
    </source>
</evidence>
<gene>
    <name evidence="6" type="ORF">PT974_10186</name>
</gene>
<dbReference type="Gene3D" id="4.10.240.10">
    <property type="entry name" value="Zn(2)-C6 fungal-type DNA-binding domain"/>
    <property type="match status" value="1"/>
</dbReference>
<sequence>MGRQPRQRPISCHLCRVRKLRCSRQFPCSNCTSRGVVCQHEGVAAAPTAVAPSQPTNKASSSLKDLSAFELLSRLERLEGLVAAQSKEQSVKRQAYPEPSQASPVSRPVPPRLQRLTADALQLERSCSDQKLTGSLLSDPIVFRTCPIRLICNQPSFVVQNRAASTSPGQIDAIKCIWLPRRDEIRIIVQKYISDISYFHHIIHVPTIQSLVEDIYTNLEQNVPVDIGGILLLVCICASTTYAWTPQDDVRCLFANVAEANSQSTFWIKQALDVSDHAQRTAYASIECVQGLIILFFVFCNHESVSQRARNCIMSAISIASELSLHRIDEPPNMLTPAIARMSEAKKEMGRRIWWYLVAMDWMLAQFNNPQEGFYVIHPSQMAVNKPRNVKDEDLIDGLDVIDRPMSEPTCVSYFLQRIRLAELCQLLLEQSPLYASTTEPEAYTNVLEADTKLNEFIRGIPDFLSLDNSSLSHLPMTDPRRSPLITVQRYTLNLLLHRQLCKIHLPYLAQGTVDPAYAYSRDVCLRSARVVIELDHELSKEHLPFCTSRLRMTMVLRSVFLASIALVLNACLKGDSTDSVEGDEEVAGAWRILQEAQGQSPTATRLLELSIQLLRKYKIKHRALDLLQQQISEVMSPTLPMTPESAHPDQRIGPITQTTGFAREPDTALLEQQWQLLEGRMDLNTVDWDKLFWGLDAPFI</sequence>
<evidence type="ECO:0000256" key="1">
    <source>
        <dbReference type="ARBA" id="ARBA00004123"/>
    </source>
</evidence>
<dbReference type="InterPro" id="IPR036864">
    <property type="entry name" value="Zn2-C6_fun-type_DNA-bd_sf"/>
</dbReference>
<evidence type="ECO:0000256" key="3">
    <source>
        <dbReference type="ARBA" id="ARBA00023242"/>
    </source>
</evidence>
<dbReference type="Proteomes" id="UP001338125">
    <property type="component" value="Unassembled WGS sequence"/>
</dbReference>
<keyword evidence="7" id="KW-1185">Reference proteome</keyword>
<feature type="region of interest" description="Disordered" evidence="4">
    <location>
        <begin position="89"/>
        <end position="110"/>
    </location>
</feature>
<dbReference type="InterPro" id="IPR050613">
    <property type="entry name" value="Sec_Metabolite_Reg"/>
</dbReference>
<dbReference type="PROSITE" id="PS00463">
    <property type="entry name" value="ZN2_CY6_FUNGAL_1"/>
    <property type="match status" value="1"/>
</dbReference>
<dbReference type="PANTHER" id="PTHR31001">
    <property type="entry name" value="UNCHARACTERIZED TRANSCRIPTIONAL REGULATORY PROTEIN"/>
    <property type="match status" value="1"/>
</dbReference>
<organism evidence="6 7">
    <name type="scientific">Cladobotryum mycophilum</name>
    <dbReference type="NCBI Taxonomy" id="491253"/>
    <lineage>
        <taxon>Eukaryota</taxon>
        <taxon>Fungi</taxon>
        <taxon>Dikarya</taxon>
        <taxon>Ascomycota</taxon>
        <taxon>Pezizomycotina</taxon>
        <taxon>Sordariomycetes</taxon>
        <taxon>Hypocreomycetidae</taxon>
        <taxon>Hypocreales</taxon>
        <taxon>Hypocreaceae</taxon>
        <taxon>Cladobotryum</taxon>
    </lineage>
</organism>
<dbReference type="PANTHER" id="PTHR31001:SF90">
    <property type="entry name" value="CENTROMERE DNA-BINDING PROTEIN COMPLEX CBF3 SUBUNIT B"/>
    <property type="match status" value="1"/>
</dbReference>
<dbReference type="InterPro" id="IPR007219">
    <property type="entry name" value="XnlR_reg_dom"/>
</dbReference>
<evidence type="ECO:0000313" key="7">
    <source>
        <dbReference type="Proteomes" id="UP001338125"/>
    </source>
</evidence>
<dbReference type="CDD" id="cd00067">
    <property type="entry name" value="GAL4"/>
    <property type="match status" value="1"/>
</dbReference>
<dbReference type="CDD" id="cd12148">
    <property type="entry name" value="fungal_TF_MHR"/>
    <property type="match status" value="1"/>
</dbReference>
<accession>A0ABR0S950</accession>